<accession>A0A3B3H463</accession>
<feature type="signal peptide" evidence="3">
    <location>
        <begin position="1"/>
        <end position="27"/>
    </location>
</feature>
<keyword evidence="6" id="KW-1185">Reference proteome</keyword>
<evidence type="ECO:0000256" key="3">
    <source>
        <dbReference type="SAM" id="SignalP"/>
    </source>
</evidence>
<sequence length="367" mass="41519">MSKMTLRCESHPLLALILVLSSPLSRSQFSGQYDVCRSNLGAVPGWELYPCQPPPMNMKEFMQIRVDPPGITCGNPPERFCTLENPYMCSDECDASSPDLSHPPQLMGDKERGGLITYWQTVTWSRYPEPLQANVTLSWNKSLEVVDDIVITFEYGRPTSMVLEKSLDKGVTWQPYQYYADDCLETFGMSPKRVSELAPSNLTRVICTEQYSRWVGAKEEKNVVFEVRARFGVFAGAKLINMDALYTRMETMMGLRDFFTFTNLRLRLLRPALGGTYVQRDNLLKYFYAISNIDIPARCKCNLHASQCVLRDATLQCECDHNTTGQDCERCRGGFTSNSWRPGSYLPLPWGSANICNQAETGVSKSC</sequence>
<dbReference type="GO" id="GO:0009887">
    <property type="term" value="P:animal organ morphogenesis"/>
    <property type="evidence" value="ECO:0000318"/>
    <property type="project" value="GO_Central"/>
</dbReference>
<dbReference type="SMART" id="SM00136">
    <property type="entry name" value="LamNT"/>
    <property type="match status" value="1"/>
</dbReference>
<evidence type="ECO:0000313" key="5">
    <source>
        <dbReference type="Ensembl" id="ENSORLP00000026279.1"/>
    </source>
</evidence>
<dbReference type="InterPro" id="IPR008211">
    <property type="entry name" value="Laminin_N"/>
</dbReference>
<feature type="chain" id="PRO_5017484814" description="Laminin N-terminal domain-containing protein" evidence="3">
    <location>
        <begin position="28"/>
        <end position="367"/>
    </location>
</feature>
<dbReference type="InParanoid" id="A0A3B3H463"/>
<dbReference type="SUPFAM" id="SSF57196">
    <property type="entry name" value="EGF/Laminin"/>
    <property type="match status" value="1"/>
</dbReference>
<reference evidence="5" key="3">
    <citation type="submission" date="2025-09" db="UniProtKB">
        <authorList>
            <consortium name="Ensembl"/>
        </authorList>
    </citation>
    <scope>IDENTIFICATION</scope>
    <source>
        <strain evidence="5">Hd-rR</strain>
    </source>
</reference>
<dbReference type="Pfam" id="PF00055">
    <property type="entry name" value="Laminin_N"/>
    <property type="match status" value="1"/>
</dbReference>
<dbReference type="PANTHER" id="PTHR10574">
    <property type="entry name" value="NETRIN/LAMININ-RELATED"/>
    <property type="match status" value="1"/>
</dbReference>
<evidence type="ECO:0000313" key="6">
    <source>
        <dbReference type="Proteomes" id="UP000001038"/>
    </source>
</evidence>
<dbReference type="PROSITE" id="PS51117">
    <property type="entry name" value="LAMININ_NTER"/>
    <property type="match status" value="1"/>
</dbReference>
<dbReference type="SMART" id="SM00180">
    <property type="entry name" value="EGF_Lam"/>
    <property type="match status" value="1"/>
</dbReference>
<dbReference type="FunFam" id="2.60.120.260:FF:000005">
    <property type="entry name" value="Netrin G1"/>
    <property type="match status" value="1"/>
</dbReference>
<reference evidence="5" key="2">
    <citation type="submission" date="2025-08" db="UniProtKB">
        <authorList>
            <consortium name="Ensembl"/>
        </authorList>
    </citation>
    <scope>IDENTIFICATION</scope>
    <source>
        <strain evidence="5">Hd-rR</strain>
    </source>
</reference>
<dbReference type="FunFam" id="2.10.25.10:FF:001161">
    <property type="entry name" value="Netrin-G2"/>
    <property type="match status" value="1"/>
</dbReference>
<keyword evidence="2" id="KW-0424">Laminin EGF-like domain</keyword>
<evidence type="ECO:0000259" key="4">
    <source>
        <dbReference type="PROSITE" id="PS51117"/>
    </source>
</evidence>
<dbReference type="InterPro" id="IPR002049">
    <property type="entry name" value="LE_dom"/>
</dbReference>
<dbReference type="GeneTree" id="ENSGT00940000153601"/>
<dbReference type="Pfam" id="PF00053">
    <property type="entry name" value="EGF_laminin"/>
    <property type="match status" value="1"/>
</dbReference>
<dbReference type="Ensembl" id="ENSORLT00000042175.1">
    <property type="protein sequence ID" value="ENSORLP00000026279.1"/>
    <property type="gene ID" value="ENSORLG00000016605.2"/>
</dbReference>
<evidence type="ECO:0000256" key="1">
    <source>
        <dbReference type="ARBA" id="ARBA00023157"/>
    </source>
</evidence>
<dbReference type="InterPro" id="IPR050440">
    <property type="entry name" value="Laminin/Netrin_ECM"/>
</dbReference>
<dbReference type="CDD" id="cd00055">
    <property type="entry name" value="EGF_Lam"/>
    <property type="match status" value="1"/>
</dbReference>
<name>A0A3B3H463_ORYLA</name>
<dbReference type="Proteomes" id="UP000001038">
    <property type="component" value="Chromosome 9"/>
</dbReference>
<proteinExistence type="predicted"/>
<protein>
    <recommendedName>
        <fullName evidence="4">Laminin N-terminal domain-containing protein</fullName>
    </recommendedName>
</protein>
<reference evidence="5 6" key="1">
    <citation type="journal article" date="2007" name="Nature">
        <title>The medaka draft genome and insights into vertebrate genome evolution.</title>
        <authorList>
            <person name="Kasahara M."/>
            <person name="Naruse K."/>
            <person name="Sasaki S."/>
            <person name="Nakatani Y."/>
            <person name="Qu W."/>
            <person name="Ahsan B."/>
            <person name="Yamada T."/>
            <person name="Nagayasu Y."/>
            <person name="Doi K."/>
            <person name="Kasai Y."/>
            <person name="Jindo T."/>
            <person name="Kobayashi D."/>
            <person name="Shimada A."/>
            <person name="Toyoda A."/>
            <person name="Kuroki Y."/>
            <person name="Fujiyama A."/>
            <person name="Sasaki T."/>
            <person name="Shimizu A."/>
            <person name="Asakawa S."/>
            <person name="Shimizu N."/>
            <person name="Hashimoto S."/>
            <person name="Yang J."/>
            <person name="Lee Y."/>
            <person name="Matsushima K."/>
            <person name="Sugano S."/>
            <person name="Sakaizumi M."/>
            <person name="Narita T."/>
            <person name="Ohishi K."/>
            <person name="Haga S."/>
            <person name="Ohta F."/>
            <person name="Nomoto H."/>
            <person name="Nogata K."/>
            <person name="Morishita T."/>
            <person name="Endo T."/>
            <person name="Shin-I T."/>
            <person name="Takeda H."/>
            <person name="Morishita S."/>
            <person name="Kohara Y."/>
        </authorList>
    </citation>
    <scope>NUCLEOTIDE SEQUENCE [LARGE SCALE GENOMIC DNA]</scope>
    <source>
        <strain evidence="5 6">Hd-rR</strain>
    </source>
</reference>
<dbReference type="Gene3D" id="2.60.120.260">
    <property type="entry name" value="Galactose-binding domain-like"/>
    <property type="match status" value="1"/>
</dbReference>
<dbReference type="Bgee" id="ENSORLG00000016605">
    <property type="expression patterns" value="Expressed in sexually immature organism and 1 other cell type or tissue"/>
</dbReference>
<dbReference type="PANTHER" id="PTHR10574:SF27">
    <property type="entry name" value="NETRIN-G2"/>
    <property type="match status" value="1"/>
</dbReference>
<dbReference type="STRING" id="8090.ENSORLP00000026279"/>
<dbReference type="GO" id="GO:0009888">
    <property type="term" value="P:tissue development"/>
    <property type="evidence" value="ECO:0000318"/>
    <property type="project" value="GO_Central"/>
</dbReference>
<organism evidence="5 6">
    <name type="scientific">Oryzias latipes</name>
    <name type="common">Japanese rice fish</name>
    <name type="synonym">Japanese killifish</name>
    <dbReference type="NCBI Taxonomy" id="8090"/>
    <lineage>
        <taxon>Eukaryota</taxon>
        <taxon>Metazoa</taxon>
        <taxon>Chordata</taxon>
        <taxon>Craniata</taxon>
        <taxon>Vertebrata</taxon>
        <taxon>Euteleostomi</taxon>
        <taxon>Actinopterygii</taxon>
        <taxon>Neopterygii</taxon>
        <taxon>Teleostei</taxon>
        <taxon>Neoteleostei</taxon>
        <taxon>Acanthomorphata</taxon>
        <taxon>Ovalentaria</taxon>
        <taxon>Atherinomorphae</taxon>
        <taxon>Beloniformes</taxon>
        <taxon>Adrianichthyidae</taxon>
        <taxon>Oryziinae</taxon>
        <taxon>Oryzias</taxon>
    </lineage>
</organism>
<keyword evidence="3" id="KW-0732">Signal</keyword>
<evidence type="ECO:0000256" key="2">
    <source>
        <dbReference type="ARBA" id="ARBA00023292"/>
    </source>
</evidence>
<dbReference type="AlphaFoldDB" id="A0A3B3H463"/>
<dbReference type="GO" id="GO:0007409">
    <property type="term" value="P:axonogenesis"/>
    <property type="evidence" value="ECO:0000318"/>
    <property type="project" value="GO_Central"/>
</dbReference>
<feature type="domain" description="Laminin N-terminal" evidence="4">
    <location>
        <begin position="47"/>
        <end position="298"/>
    </location>
</feature>
<keyword evidence="1" id="KW-1015">Disulfide bond</keyword>
<dbReference type="Gene3D" id="2.10.25.10">
    <property type="entry name" value="Laminin"/>
    <property type="match status" value="1"/>
</dbReference>